<dbReference type="Proteomes" id="UP000004431">
    <property type="component" value="Unassembled WGS sequence"/>
</dbReference>
<proteinExistence type="predicted"/>
<protein>
    <submittedName>
        <fullName evidence="2">Uncharacterized protein</fullName>
    </submittedName>
</protein>
<name>A0ABP2IZQ1_9ACTN</name>
<feature type="transmembrane region" description="Helical" evidence="1">
    <location>
        <begin position="15"/>
        <end position="35"/>
    </location>
</feature>
<gene>
    <name evidence="2" type="ORF">HMPREF9248_0326</name>
</gene>
<keyword evidence="3" id="KW-1185">Reference proteome</keyword>
<keyword evidence="1" id="KW-0812">Transmembrane</keyword>
<comment type="caution">
    <text evidence="2">The sequence shown here is derived from an EMBL/GenBank/DDBJ whole genome shotgun (WGS) entry which is preliminary data.</text>
</comment>
<reference evidence="2 3" key="1">
    <citation type="submission" date="2010-08" db="EMBL/GenBank/DDBJ databases">
        <authorList>
            <person name="Durkin A.S."/>
            <person name="Madupu R."/>
            <person name="Torralba M."/>
            <person name="Gillis M."/>
            <person name="Methe B."/>
            <person name="Sutton G."/>
            <person name="Nelson K.E."/>
        </authorList>
    </citation>
    <scope>NUCLEOTIDE SEQUENCE [LARGE SCALE GENOMIC DNA]</scope>
    <source>
        <strain evidence="2 3">PB189-T1-4</strain>
    </source>
</reference>
<keyword evidence="1" id="KW-0472">Membrane</keyword>
<keyword evidence="1" id="KW-1133">Transmembrane helix</keyword>
<organism evidence="2 3">
    <name type="scientific">Fannyhessea vaginae PB189-T1-4</name>
    <dbReference type="NCBI Taxonomy" id="866774"/>
    <lineage>
        <taxon>Bacteria</taxon>
        <taxon>Bacillati</taxon>
        <taxon>Actinomycetota</taxon>
        <taxon>Coriobacteriia</taxon>
        <taxon>Coriobacteriales</taxon>
        <taxon>Atopobiaceae</taxon>
        <taxon>Fannyhessea</taxon>
    </lineage>
</organism>
<evidence type="ECO:0000313" key="3">
    <source>
        <dbReference type="Proteomes" id="UP000004431"/>
    </source>
</evidence>
<sequence length="68" mass="7659">MTPICEYAASCCDDLFAFVSLRYVTLIVFGAALMCEDSTNAKSQKQLLGRYLTLAYTLPFIYEQSPYV</sequence>
<evidence type="ECO:0000313" key="2">
    <source>
        <dbReference type="EMBL" id="EFL44142.1"/>
    </source>
</evidence>
<dbReference type="EMBL" id="AEDQ01000018">
    <property type="protein sequence ID" value="EFL44142.1"/>
    <property type="molecule type" value="Genomic_DNA"/>
</dbReference>
<evidence type="ECO:0000256" key="1">
    <source>
        <dbReference type="SAM" id="Phobius"/>
    </source>
</evidence>
<accession>A0ABP2IZQ1</accession>